<evidence type="ECO:0000313" key="2">
    <source>
        <dbReference type="EMBL" id="KAG2440472.1"/>
    </source>
</evidence>
<evidence type="ECO:0000256" key="1">
    <source>
        <dbReference type="SAM" id="SignalP"/>
    </source>
</evidence>
<evidence type="ECO:0000313" key="3">
    <source>
        <dbReference type="Proteomes" id="UP000613740"/>
    </source>
</evidence>
<dbReference type="EMBL" id="JAEHOD010000038">
    <property type="protein sequence ID" value="KAG2440472.1"/>
    <property type="molecule type" value="Genomic_DNA"/>
</dbReference>
<dbReference type="AlphaFoldDB" id="A0A835W4P1"/>
<keyword evidence="1" id="KW-0732">Signal</keyword>
<protein>
    <submittedName>
        <fullName evidence="2">Uncharacterized protein</fullName>
    </submittedName>
</protein>
<sequence>MASPGRASPAPLSLVALAVCCAALLASPASAGRLGVSQATRFLPRRSLLQGNNNAGGSCGLNCLDLTTCIKAQCLYSEGSASYVQVDLSRCKDASVSWFCCQRNTCTTTSCDGLAVNNATCNTVFNAVVTTGVGATSVTLQGA</sequence>
<feature type="chain" id="PRO_5032321828" evidence="1">
    <location>
        <begin position="32"/>
        <end position="143"/>
    </location>
</feature>
<proteinExistence type="predicted"/>
<organism evidence="2 3">
    <name type="scientific">Chlamydomonas schloesseri</name>
    <dbReference type="NCBI Taxonomy" id="2026947"/>
    <lineage>
        <taxon>Eukaryota</taxon>
        <taxon>Viridiplantae</taxon>
        <taxon>Chlorophyta</taxon>
        <taxon>core chlorophytes</taxon>
        <taxon>Chlorophyceae</taxon>
        <taxon>CS clade</taxon>
        <taxon>Chlamydomonadales</taxon>
        <taxon>Chlamydomonadaceae</taxon>
        <taxon>Chlamydomonas</taxon>
    </lineage>
</organism>
<reference evidence="2" key="1">
    <citation type="journal article" date="2020" name="bioRxiv">
        <title>Comparative genomics of Chlamydomonas.</title>
        <authorList>
            <person name="Craig R.J."/>
            <person name="Hasan A.R."/>
            <person name="Ness R.W."/>
            <person name="Keightley P.D."/>
        </authorList>
    </citation>
    <scope>NUCLEOTIDE SEQUENCE</scope>
    <source>
        <strain evidence="2">CCAP 11/173</strain>
    </source>
</reference>
<feature type="signal peptide" evidence="1">
    <location>
        <begin position="1"/>
        <end position="31"/>
    </location>
</feature>
<dbReference type="Proteomes" id="UP000613740">
    <property type="component" value="Unassembled WGS sequence"/>
</dbReference>
<accession>A0A835W4P1</accession>
<gene>
    <name evidence="2" type="ORF">HYH02_010352</name>
</gene>
<keyword evidence="3" id="KW-1185">Reference proteome</keyword>
<name>A0A835W4P1_9CHLO</name>
<comment type="caution">
    <text evidence="2">The sequence shown here is derived from an EMBL/GenBank/DDBJ whole genome shotgun (WGS) entry which is preliminary data.</text>
</comment>